<dbReference type="RefSeq" id="WP_044408590.1">
    <property type="nucleotide sequence ID" value="NZ_AP022213.1"/>
</dbReference>
<sequence>MSLDARLNPAAAASLQRWHQFIASQDLSRLPELLHPEAVFRSPMAHTPYPGAQAVNLILNTVLQVFQDFAYHRELASDDGLNVVLEFSARVGGRDLKGIDMIRFDEQGLIREFEVMVRPMSGLAALGEEMGRRLAPYLAAMKG</sequence>
<dbReference type="EMBL" id="JAWJUL010000039">
    <property type="protein sequence ID" value="MDV3440169.1"/>
    <property type="molecule type" value="Genomic_DNA"/>
</dbReference>
<reference evidence="5 6" key="2">
    <citation type="submission" date="2019-12" db="EMBL/GenBank/DDBJ databases">
        <title>Draft genome sequence of Pseudomonas otitidis recovered from a chicken carcass.</title>
        <authorList>
            <person name="Vieira T.R."/>
            <person name="Oliviera E.F.C."/>
            <person name="Silva N.M.V."/>
            <person name="Sambrano G.E."/>
            <person name="Cibulski S.P."/>
            <person name="Cardoso M.R.I."/>
        </authorList>
    </citation>
    <scope>NUCLEOTIDE SEQUENCE [LARGE SCALE GENOMIC DNA]</scope>
    <source>
        <strain evidence="5 6">25_K</strain>
    </source>
</reference>
<feature type="domain" description="SnoaL-like" evidence="1">
    <location>
        <begin position="16"/>
        <end position="112"/>
    </location>
</feature>
<dbReference type="Gene3D" id="3.10.450.50">
    <property type="match status" value="1"/>
</dbReference>
<evidence type="ECO:0000313" key="4">
    <source>
        <dbReference type="EMBL" id="MDV3440169.1"/>
    </source>
</evidence>
<evidence type="ECO:0000313" key="5">
    <source>
        <dbReference type="EMBL" id="MWK54356.1"/>
    </source>
</evidence>
<evidence type="ECO:0000313" key="9">
    <source>
        <dbReference type="Proteomes" id="UP001273935"/>
    </source>
</evidence>
<dbReference type="Pfam" id="PF12680">
    <property type="entry name" value="SnoaL_2"/>
    <property type="match status" value="1"/>
</dbReference>
<proteinExistence type="predicted"/>
<evidence type="ECO:0000313" key="8">
    <source>
        <dbReference type="Proteomes" id="UP000515591"/>
    </source>
</evidence>
<dbReference type="EMBL" id="AP022213">
    <property type="protein sequence ID" value="BBT15763.1"/>
    <property type="molecule type" value="Genomic_DNA"/>
</dbReference>
<dbReference type="GeneID" id="57399010"/>
<gene>
    <name evidence="5" type="ORF">GO594_00020</name>
    <name evidence="3" type="ORF">PtoMrB4_37960</name>
    <name evidence="4" type="ORF">R0G64_12090</name>
    <name evidence="2" type="ORF">WP8S17C03_18120</name>
</gene>
<dbReference type="Proteomes" id="UP000461288">
    <property type="component" value="Unassembled WGS sequence"/>
</dbReference>
<keyword evidence="9" id="KW-1185">Reference proteome</keyword>
<evidence type="ECO:0000259" key="1">
    <source>
        <dbReference type="Pfam" id="PF12680"/>
    </source>
</evidence>
<evidence type="ECO:0000313" key="7">
    <source>
        <dbReference type="Proteomes" id="UP000501237"/>
    </source>
</evidence>
<dbReference type="EMBL" id="AP022642">
    <property type="protein sequence ID" value="BCA29819.1"/>
    <property type="molecule type" value="Genomic_DNA"/>
</dbReference>
<accession>A0A1I0T9P3</accession>
<dbReference type="AlphaFoldDB" id="A0A1I0T9P3"/>
<dbReference type="KEGG" id="poj:PtoMrB4_37960"/>
<dbReference type="Proteomes" id="UP001273935">
    <property type="component" value="Unassembled WGS sequence"/>
</dbReference>
<dbReference type="InterPro" id="IPR032710">
    <property type="entry name" value="NTF2-like_dom_sf"/>
</dbReference>
<dbReference type="EMBL" id="WTFN01000001">
    <property type="protein sequence ID" value="MWK54356.1"/>
    <property type="molecule type" value="Genomic_DNA"/>
</dbReference>
<evidence type="ECO:0000313" key="2">
    <source>
        <dbReference type="EMBL" id="BBT15763.1"/>
    </source>
</evidence>
<organism evidence="5 6">
    <name type="scientific">Metapseudomonas otitidis</name>
    <dbReference type="NCBI Taxonomy" id="319939"/>
    <lineage>
        <taxon>Bacteria</taxon>
        <taxon>Pseudomonadati</taxon>
        <taxon>Pseudomonadota</taxon>
        <taxon>Gammaproteobacteria</taxon>
        <taxon>Pseudomonadales</taxon>
        <taxon>Pseudomonadaceae</taxon>
        <taxon>Metapseudomonas</taxon>
    </lineage>
</organism>
<dbReference type="InterPro" id="IPR037401">
    <property type="entry name" value="SnoaL-like"/>
</dbReference>
<reference evidence="2 8" key="1">
    <citation type="submission" date="2019-12" db="EMBL/GenBank/DDBJ databases">
        <title>complete genome sequences of Pseudomonas otitidis str. WP8-S17-CRE-03 isolated from wastewater treatment plant effluent.</title>
        <authorList>
            <person name="Sekizuka T."/>
            <person name="Itokawa K."/>
            <person name="Yatsu K."/>
            <person name="Inamine Y."/>
            <person name="Kuroda M."/>
        </authorList>
    </citation>
    <scope>NUCLEOTIDE SEQUENCE [LARGE SCALE GENOMIC DNA]</scope>
    <source>
        <strain evidence="2 8">WP8-S17-CRE-03</strain>
    </source>
</reference>
<evidence type="ECO:0000313" key="3">
    <source>
        <dbReference type="EMBL" id="BCA29819.1"/>
    </source>
</evidence>
<reference evidence="3 7" key="3">
    <citation type="journal article" date="2020" name="Microbiol. Resour. Announc.">
        <title>Complete genome sequence of Pseudomonas otitidis strain MrB4, isolated from Lake Biwa in Japan.</title>
        <authorList>
            <person name="Miyazaki K."/>
            <person name="Hase E."/>
            <person name="Maruya T."/>
        </authorList>
    </citation>
    <scope>NUCLEOTIDE SEQUENCE [LARGE SCALE GENOMIC DNA]</scope>
    <source>
        <strain evidence="3 7">MrB4</strain>
    </source>
</reference>
<dbReference type="STRING" id="319939.SAMN05216263_103275"/>
<name>A0A1I0T9P3_9GAMM</name>
<dbReference type="Proteomes" id="UP000501237">
    <property type="component" value="Chromosome"/>
</dbReference>
<dbReference type="Proteomes" id="UP000515591">
    <property type="component" value="Chromosome"/>
</dbReference>
<protein>
    <submittedName>
        <fullName evidence="5">Nuclear transport factor 2 family protein</fullName>
    </submittedName>
</protein>
<dbReference type="SUPFAM" id="SSF54427">
    <property type="entry name" value="NTF2-like"/>
    <property type="match status" value="1"/>
</dbReference>
<evidence type="ECO:0000313" key="6">
    <source>
        <dbReference type="Proteomes" id="UP000461288"/>
    </source>
</evidence>
<reference evidence="4 9" key="4">
    <citation type="submission" date="2023-10" db="EMBL/GenBank/DDBJ databases">
        <title>Pseudomonas otitidis isolated from a paediatric patient with cystic fibrosis in Chile.</title>
        <authorList>
            <person name="Amsteins-Romero L."/>
            <person name="Opazo-Capurro A."/>
            <person name="Matus-Kohler M."/>
            <person name="Gonzalez-Rocha G."/>
        </authorList>
    </citation>
    <scope>NUCLEOTIDE SEQUENCE [LARGE SCALE GENOMIC DNA]</scope>
    <source>
        <strain evidence="4 9">P-714</strain>
    </source>
</reference>